<evidence type="ECO:0000313" key="1">
    <source>
        <dbReference type="EMBL" id="VGO21175.1"/>
    </source>
</evidence>
<reference evidence="1 2" key="1">
    <citation type="submission" date="2019-04" db="EMBL/GenBank/DDBJ databases">
        <authorList>
            <person name="Van Vliet M D."/>
        </authorList>
    </citation>
    <scope>NUCLEOTIDE SEQUENCE [LARGE SCALE GENOMIC DNA]</scope>
    <source>
        <strain evidence="1 2">F21</strain>
    </source>
</reference>
<keyword evidence="2" id="KW-1185">Reference proteome</keyword>
<name>A0A6C2ULP2_9BACT</name>
<gene>
    <name evidence="1" type="ORF">SCARR_03246</name>
</gene>
<evidence type="ECO:0000313" key="2">
    <source>
        <dbReference type="Proteomes" id="UP000346198"/>
    </source>
</evidence>
<dbReference type="Proteomes" id="UP000346198">
    <property type="component" value="Unassembled WGS sequence"/>
</dbReference>
<proteinExistence type="predicted"/>
<dbReference type="RefSeq" id="WP_136062660.1">
    <property type="nucleotide sequence ID" value="NZ_CAAHFH010000002.1"/>
</dbReference>
<sequence length="134" mass="15217">MRQAEDRVWAAITESAKRKFDYDGFKNRLSESGDERVADFILFQIIEGLAENLSHEELLLKVRGDLELFGYPVPEDEVNGFLADKKEILSAEVHAAREVLSGFAQGRSASELLTQVRKLLYSRPHEIYTRDTSG</sequence>
<protein>
    <submittedName>
        <fullName evidence="1">Uncharacterized protein</fullName>
    </submittedName>
</protein>
<organism evidence="1 2">
    <name type="scientific">Pontiella sulfatireligans</name>
    <dbReference type="NCBI Taxonomy" id="2750658"/>
    <lineage>
        <taxon>Bacteria</taxon>
        <taxon>Pseudomonadati</taxon>
        <taxon>Kiritimatiellota</taxon>
        <taxon>Kiritimatiellia</taxon>
        <taxon>Kiritimatiellales</taxon>
        <taxon>Pontiellaceae</taxon>
        <taxon>Pontiella</taxon>
    </lineage>
</organism>
<dbReference type="EMBL" id="CAAHFH010000002">
    <property type="protein sequence ID" value="VGO21175.1"/>
    <property type="molecule type" value="Genomic_DNA"/>
</dbReference>
<dbReference type="AlphaFoldDB" id="A0A6C2ULP2"/>
<accession>A0A6C2ULP2</accession>